<name>A0A1H4UCE6_RHOJO</name>
<dbReference type="OrthoDB" id="370375at2"/>
<feature type="transmembrane region" description="Helical" evidence="1">
    <location>
        <begin position="15"/>
        <end position="33"/>
    </location>
</feature>
<keyword evidence="1" id="KW-0472">Membrane</keyword>
<sequence length="136" mass="14385">MGSVVFYEVVADATAVAHLIFILYVVCGGFLAWHWPRTIALHLAAVAWGFTGLVVGIDCPLTHLESWARVRAGQDPLPSSGFIAHYLTGVVYPESAAGAVQTLVALAVVGSWVGYIFLRVRTRAPLAPTRPGGAGV</sequence>
<feature type="transmembrane region" description="Helical" evidence="1">
    <location>
        <begin position="40"/>
        <end position="57"/>
    </location>
</feature>
<dbReference type="InterPro" id="IPR021218">
    <property type="entry name" value="DUF2784"/>
</dbReference>
<protein>
    <recommendedName>
        <fullName evidence="4">DUF2784 domain-containing protein</fullName>
    </recommendedName>
</protein>
<evidence type="ECO:0000313" key="3">
    <source>
        <dbReference type="Proteomes" id="UP000183407"/>
    </source>
</evidence>
<dbReference type="AlphaFoldDB" id="A0A1H4UCE6"/>
<feature type="transmembrane region" description="Helical" evidence="1">
    <location>
        <begin position="96"/>
        <end position="118"/>
    </location>
</feature>
<gene>
    <name evidence="2" type="ORF">SAMN04490220_2240</name>
</gene>
<keyword evidence="1" id="KW-1133">Transmembrane helix</keyword>
<dbReference type="EMBL" id="FNTL01000004">
    <property type="protein sequence ID" value="SEC66300.1"/>
    <property type="molecule type" value="Genomic_DNA"/>
</dbReference>
<accession>A0A1H4UCE6</accession>
<keyword evidence="1" id="KW-0812">Transmembrane</keyword>
<evidence type="ECO:0000313" key="2">
    <source>
        <dbReference type="EMBL" id="SEC66300.1"/>
    </source>
</evidence>
<proteinExistence type="predicted"/>
<dbReference type="Pfam" id="PF10861">
    <property type="entry name" value="DUF2784"/>
    <property type="match status" value="1"/>
</dbReference>
<organism evidence="2 3">
    <name type="scientific">Rhodococcus jostii</name>
    <dbReference type="NCBI Taxonomy" id="132919"/>
    <lineage>
        <taxon>Bacteria</taxon>
        <taxon>Bacillati</taxon>
        <taxon>Actinomycetota</taxon>
        <taxon>Actinomycetes</taxon>
        <taxon>Mycobacteriales</taxon>
        <taxon>Nocardiaceae</taxon>
        <taxon>Rhodococcus</taxon>
    </lineage>
</organism>
<evidence type="ECO:0000256" key="1">
    <source>
        <dbReference type="SAM" id="Phobius"/>
    </source>
</evidence>
<evidence type="ECO:0008006" key="4">
    <source>
        <dbReference type="Google" id="ProtNLM"/>
    </source>
</evidence>
<reference evidence="3" key="1">
    <citation type="submission" date="2016-10" db="EMBL/GenBank/DDBJ databases">
        <authorList>
            <person name="Varghese N."/>
        </authorList>
    </citation>
    <scope>NUCLEOTIDE SEQUENCE [LARGE SCALE GENOMIC DNA]</scope>
    <source>
        <strain evidence="3">DSM 44719</strain>
    </source>
</reference>
<dbReference type="RefSeq" id="WP_073363344.1">
    <property type="nucleotide sequence ID" value="NZ_FNTL01000004.1"/>
</dbReference>
<dbReference type="Proteomes" id="UP000183407">
    <property type="component" value="Unassembled WGS sequence"/>
</dbReference>